<evidence type="ECO:0000313" key="2">
    <source>
        <dbReference type="EMBL" id="QIQ21173.1"/>
    </source>
</evidence>
<feature type="transmembrane region" description="Helical" evidence="1">
    <location>
        <begin position="43"/>
        <end position="65"/>
    </location>
</feature>
<keyword evidence="1" id="KW-0812">Transmembrane</keyword>
<dbReference type="InterPro" id="IPR010398">
    <property type="entry name" value="DUF997"/>
</dbReference>
<protein>
    <submittedName>
        <fullName evidence="2">DUF997 family protein</fullName>
    </submittedName>
</protein>
<feature type="transmembrane region" description="Helical" evidence="1">
    <location>
        <begin position="12"/>
        <end position="31"/>
    </location>
</feature>
<evidence type="ECO:0000256" key="1">
    <source>
        <dbReference type="SAM" id="Phobius"/>
    </source>
</evidence>
<dbReference type="RefSeq" id="WP_166915704.1">
    <property type="nucleotide sequence ID" value="NZ_CP050253.1"/>
</dbReference>
<sequence length="79" mass="8916">MDKRYLQANKEAVLSLLLTILYLLAWLITAYCLGSEPGITGLPLWFEVSCVFVPLGFVLACYIAVRFKFKNISLEPDSQ</sequence>
<keyword evidence="1" id="KW-0472">Membrane</keyword>
<dbReference type="KEGG" id="orb:IPMB12_05455"/>
<dbReference type="NCBIfam" id="NF007918">
    <property type="entry name" value="PRK10633.1"/>
    <property type="match status" value="1"/>
</dbReference>
<dbReference type="Pfam" id="PF06196">
    <property type="entry name" value="DUF997"/>
    <property type="match status" value="1"/>
</dbReference>
<organism evidence="2 3">
    <name type="scientific">Zophobihabitans entericus</name>
    <dbReference type="NCBI Taxonomy" id="1635327"/>
    <lineage>
        <taxon>Bacteria</taxon>
        <taxon>Pseudomonadati</taxon>
        <taxon>Pseudomonadota</taxon>
        <taxon>Gammaproteobacteria</taxon>
        <taxon>Orbales</taxon>
        <taxon>Orbaceae</taxon>
        <taxon>Zophobihabitans</taxon>
    </lineage>
</organism>
<dbReference type="PANTHER" id="PTHR39174">
    <property type="entry name" value="INNER MEMBRANE PROTEIN-RELATED"/>
    <property type="match status" value="1"/>
</dbReference>
<dbReference type="FunCoup" id="A0A6G9IAC9">
    <property type="interactions" value="38"/>
</dbReference>
<evidence type="ECO:0000313" key="3">
    <source>
        <dbReference type="Proteomes" id="UP000501168"/>
    </source>
</evidence>
<dbReference type="EMBL" id="CP050253">
    <property type="protein sequence ID" value="QIQ21173.1"/>
    <property type="molecule type" value="Genomic_DNA"/>
</dbReference>
<dbReference type="PANTHER" id="PTHR39174:SF1">
    <property type="entry name" value="INNER MEMBRANE PROTEIN"/>
    <property type="match status" value="1"/>
</dbReference>
<proteinExistence type="predicted"/>
<reference evidence="2 3" key="1">
    <citation type="submission" date="2020-03" db="EMBL/GenBank/DDBJ databases">
        <title>Complete genome sequence of Orbus sp. IPMB12 (BCRC 80908).</title>
        <authorList>
            <person name="Lo W.-S."/>
            <person name="Chang T.-H."/>
            <person name="Kuo C.-H."/>
        </authorList>
    </citation>
    <scope>NUCLEOTIDE SEQUENCE [LARGE SCALE GENOMIC DNA]</scope>
    <source>
        <strain evidence="2 3">IPMB12</strain>
    </source>
</reference>
<dbReference type="AlphaFoldDB" id="A0A6G9IAC9"/>
<keyword evidence="3" id="KW-1185">Reference proteome</keyword>
<dbReference type="Proteomes" id="UP000501168">
    <property type="component" value="Chromosome"/>
</dbReference>
<name>A0A6G9IAC9_9GAMM</name>
<dbReference type="InParanoid" id="A0A6G9IAC9"/>
<gene>
    <name evidence="2" type="ORF">IPMB12_05455</name>
</gene>
<keyword evidence="1" id="KW-1133">Transmembrane helix</keyword>
<accession>A0A6G9IAC9</accession>